<reference evidence="3" key="1">
    <citation type="submission" date="2012-12" db="EMBL/GenBank/DDBJ databases">
        <authorList>
            <person name="Hellsten U."/>
            <person name="Grimwood J."/>
            <person name="Chapman J.A."/>
            <person name="Shapiro H."/>
            <person name="Aerts A."/>
            <person name="Otillar R.P."/>
            <person name="Terry A.Y."/>
            <person name="Boore J.L."/>
            <person name="Simakov O."/>
            <person name="Marletaz F."/>
            <person name="Cho S.-J."/>
            <person name="Edsinger-Gonzales E."/>
            <person name="Havlak P."/>
            <person name="Kuo D.-H."/>
            <person name="Larsson T."/>
            <person name="Lv J."/>
            <person name="Arendt D."/>
            <person name="Savage R."/>
            <person name="Osoegawa K."/>
            <person name="de Jong P."/>
            <person name="Lindberg D.R."/>
            <person name="Seaver E.C."/>
            <person name="Weisblat D.A."/>
            <person name="Putnam N.H."/>
            <person name="Grigoriev I.V."/>
            <person name="Rokhsar D.S."/>
        </authorList>
    </citation>
    <scope>NUCLEOTIDE SEQUENCE</scope>
    <source>
        <strain evidence="3">I ESC-2004</strain>
    </source>
</reference>
<dbReference type="HOGENOM" id="CLU_1950811_0_0_1"/>
<dbReference type="OrthoDB" id="10251804at2759"/>
<gene>
    <name evidence="1" type="ORF">CAPTEDRAFT_203416</name>
</gene>
<dbReference type="Gene3D" id="3.30.40.10">
    <property type="entry name" value="Zinc/RING finger domain, C3HC4 (zinc finger)"/>
    <property type="match status" value="1"/>
</dbReference>
<dbReference type="InterPro" id="IPR051728">
    <property type="entry name" value="RING-FYVE_E3_ubiquitin-ligase"/>
</dbReference>
<sequence length="129" mass="14864">MSLAMETNDETRVLREMGYGDHVISEAYKTLEEIPNPKIEKLLDAIYEAEDKEIAQNKDDGQENNLSWHIQENQSLKRLLFCHICGEQLANCMFIPCHHLVTCENCGSLCSECHKCFMKIEGHLKIYTT</sequence>
<evidence type="ECO:0008006" key="4">
    <source>
        <dbReference type="Google" id="ProtNLM"/>
    </source>
</evidence>
<dbReference type="PANTHER" id="PTHR14879:SF5">
    <property type="entry name" value="RING-TYPE DOMAIN-CONTAINING PROTEIN"/>
    <property type="match status" value="1"/>
</dbReference>
<proteinExistence type="predicted"/>
<dbReference type="InterPro" id="IPR013083">
    <property type="entry name" value="Znf_RING/FYVE/PHD"/>
</dbReference>
<evidence type="ECO:0000313" key="3">
    <source>
        <dbReference type="Proteomes" id="UP000014760"/>
    </source>
</evidence>
<keyword evidence="3" id="KW-1185">Reference proteome</keyword>
<dbReference type="AlphaFoldDB" id="R7VGM2"/>
<accession>R7VGM2</accession>
<organism evidence="1">
    <name type="scientific">Capitella teleta</name>
    <name type="common">Polychaete worm</name>
    <dbReference type="NCBI Taxonomy" id="283909"/>
    <lineage>
        <taxon>Eukaryota</taxon>
        <taxon>Metazoa</taxon>
        <taxon>Spiralia</taxon>
        <taxon>Lophotrochozoa</taxon>
        <taxon>Annelida</taxon>
        <taxon>Polychaeta</taxon>
        <taxon>Sedentaria</taxon>
        <taxon>Scolecida</taxon>
        <taxon>Capitellidae</taxon>
        <taxon>Capitella</taxon>
    </lineage>
</organism>
<dbReference type="Pfam" id="PF13920">
    <property type="entry name" value="zf-C3HC4_3"/>
    <property type="match status" value="1"/>
</dbReference>
<dbReference type="EMBL" id="KB293808">
    <property type="protein sequence ID" value="ELU15466.1"/>
    <property type="molecule type" value="Genomic_DNA"/>
</dbReference>
<name>R7VGM2_CAPTE</name>
<dbReference type="Proteomes" id="UP000014760">
    <property type="component" value="Unassembled WGS sequence"/>
</dbReference>
<dbReference type="PANTHER" id="PTHR14879">
    <property type="entry name" value="CASPASE REGULATOR, RING FINGER DOMAIN-CONTAINING"/>
    <property type="match status" value="1"/>
</dbReference>
<evidence type="ECO:0000313" key="1">
    <source>
        <dbReference type="EMBL" id="ELU15466.1"/>
    </source>
</evidence>
<dbReference type="EnsemblMetazoa" id="CapteT203416">
    <property type="protein sequence ID" value="CapteP203416"/>
    <property type="gene ID" value="CapteG203416"/>
</dbReference>
<evidence type="ECO:0000313" key="2">
    <source>
        <dbReference type="EnsemblMetazoa" id="CapteP203416"/>
    </source>
</evidence>
<reference evidence="2" key="3">
    <citation type="submission" date="2015-06" db="UniProtKB">
        <authorList>
            <consortium name="EnsemblMetazoa"/>
        </authorList>
    </citation>
    <scope>IDENTIFICATION</scope>
</reference>
<protein>
    <recommendedName>
        <fullName evidence="4">RING-type domain-containing protein</fullName>
    </recommendedName>
</protein>
<reference evidence="1 3" key="2">
    <citation type="journal article" date="2013" name="Nature">
        <title>Insights into bilaterian evolution from three spiralian genomes.</title>
        <authorList>
            <person name="Simakov O."/>
            <person name="Marletaz F."/>
            <person name="Cho S.J."/>
            <person name="Edsinger-Gonzales E."/>
            <person name="Havlak P."/>
            <person name="Hellsten U."/>
            <person name="Kuo D.H."/>
            <person name="Larsson T."/>
            <person name="Lv J."/>
            <person name="Arendt D."/>
            <person name="Savage R."/>
            <person name="Osoegawa K."/>
            <person name="de Jong P."/>
            <person name="Grimwood J."/>
            <person name="Chapman J.A."/>
            <person name="Shapiro H."/>
            <person name="Aerts A."/>
            <person name="Otillar R.P."/>
            <person name="Terry A.Y."/>
            <person name="Boore J.L."/>
            <person name="Grigoriev I.V."/>
            <person name="Lindberg D.R."/>
            <person name="Seaver E.C."/>
            <person name="Weisblat D.A."/>
            <person name="Putnam N.H."/>
            <person name="Rokhsar D.S."/>
        </authorList>
    </citation>
    <scope>NUCLEOTIDE SEQUENCE</scope>
    <source>
        <strain evidence="1 3">I ESC-2004</strain>
    </source>
</reference>
<dbReference type="EMBL" id="AMQN01000656">
    <property type="status" value="NOT_ANNOTATED_CDS"/>
    <property type="molecule type" value="Genomic_DNA"/>
</dbReference>